<keyword evidence="3" id="KW-0687">Ribonucleoprotein</keyword>
<dbReference type="SUPFAM" id="SSF57829">
    <property type="entry name" value="Zn-binding ribosomal proteins"/>
    <property type="match status" value="1"/>
</dbReference>
<dbReference type="GO" id="GO:1990904">
    <property type="term" value="C:ribonucleoprotein complex"/>
    <property type="evidence" value="ECO:0007669"/>
    <property type="project" value="UniProtKB-KW"/>
</dbReference>
<dbReference type="GO" id="GO:0003735">
    <property type="term" value="F:structural constituent of ribosome"/>
    <property type="evidence" value="ECO:0007669"/>
    <property type="project" value="InterPro"/>
</dbReference>
<dbReference type="Pfam" id="PF00471">
    <property type="entry name" value="Ribosomal_L33"/>
    <property type="match status" value="1"/>
</dbReference>
<keyword evidence="2" id="KW-0689">Ribosomal protein</keyword>
<organism evidence="4">
    <name type="scientific">marine sediment metagenome</name>
    <dbReference type="NCBI Taxonomy" id="412755"/>
    <lineage>
        <taxon>unclassified sequences</taxon>
        <taxon>metagenomes</taxon>
        <taxon>ecological metagenomes</taxon>
    </lineage>
</organism>
<dbReference type="GO" id="GO:0005737">
    <property type="term" value="C:cytoplasm"/>
    <property type="evidence" value="ECO:0007669"/>
    <property type="project" value="UniProtKB-ARBA"/>
</dbReference>
<dbReference type="InterPro" id="IPR001705">
    <property type="entry name" value="Ribosomal_bL33"/>
</dbReference>
<dbReference type="Gene3D" id="2.20.28.120">
    <property type="entry name" value="Ribosomal protein L33"/>
    <property type="match status" value="1"/>
</dbReference>
<protein>
    <recommendedName>
        <fullName evidence="5">50S ribosomal protein L33</fullName>
    </recommendedName>
</protein>
<evidence type="ECO:0008006" key="5">
    <source>
        <dbReference type="Google" id="ProtNLM"/>
    </source>
</evidence>
<dbReference type="NCBIfam" id="TIGR01023">
    <property type="entry name" value="rpmG_bact"/>
    <property type="match status" value="1"/>
</dbReference>
<evidence type="ECO:0000256" key="1">
    <source>
        <dbReference type="ARBA" id="ARBA00007596"/>
    </source>
</evidence>
<sequence length="64" mass="7683">MAKKSFQLIQLVNEKNPETGTKYIIKKSTKGVQATERMRFRKYDRVLRKHCWFVEKKMPAHSKN</sequence>
<evidence type="ECO:0000313" key="4">
    <source>
        <dbReference type="EMBL" id="KKL98092.1"/>
    </source>
</evidence>
<dbReference type="EMBL" id="LAZR01018002">
    <property type="protein sequence ID" value="KKL98092.1"/>
    <property type="molecule type" value="Genomic_DNA"/>
</dbReference>
<name>A0A0F9JGH1_9ZZZZ</name>
<dbReference type="GO" id="GO:0006412">
    <property type="term" value="P:translation"/>
    <property type="evidence" value="ECO:0007669"/>
    <property type="project" value="InterPro"/>
</dbReference>
<dbReference type="AlphaFoldDB" id="A0A0F9JGH1"/>
<dbReference type="GO" id="GO:0005840">
    <property type="term" value="C:ribosome"/>
    <property type="evidence" value="ECO:0007669"/>
    <property type="project" value="UniProtKB-KW"/>
</dbReference>
<evidence type="ECO:0000256" key="2">
    <source>
        <dbReference type="ARBA" id="ARBA00022980"/>
    </source>
</evidence>
<evidence type="ECO:0000256" key="3">
    <source>
        <dbReference type="ARBA" id="ARBA00023274"/>
    </source>
</evidence>
<comment type="caution">
    <text evidence="4">The sequence shown here is derived from an EMBL/GenBank/DDBJ whole genome shotgun (WGS) entry which is preliminary data.</text>
</comment>
<accession>A0A0F9JGH1</accession>
<proteinExistence type="inferred from homology"/>
<reference evidence="4" key="1">
    <citation type="journal article" date="2015" name="Nature">
        <title>Complex archaea that bridge the gap between prokaryotes and eukaryotes.</title>
        <authorList>
            <person name="Spang A."/>
            <person name="Saw J.H."/>
            <person name="Jorgensen S.L."/>
            <person name="Zaremba-Niedzwiedzka K."/>
            <person name="Martijn J."/>
            <person name="Lind A.E."/>
            <person name="van Eijk R."/>
            <person name="Schleper C."/>
            <person name="Guy L."/>
            <person name="Ettema T.J."/>
        </authorList>
    </citation>
    <scope>NUCLEOTIDE SEQUENCE</scope>
</reference>
<dbReference type="InterPro" id="IPR038584">
    <property type="entry name" value="Ribosomal_bL33_sf"/>
</dbReference>
<gene>
    <name evidence="4" type="ORF">LCGC14_1827900</name>
</gene>
<dbReference type="InterPro" id="IPR011332">
    <property type="entry name" value="Ribosomal_zn-bd"/>
</dbReference>
<comment type="similarity">
    <text evidence="1">Belongs to the bacterial ribosomal protein bL33 family.</text>
</comment>